<evidence type="ECO:0000256" key="1">
    <source>
        <dbReference type="SAM" id="MobiDB-lite"/>
    </source>
</evidence>
<evidence type="ECO:0000313" key="3">
    <source>
        <dbReference type="Proteomes" id="UP000295050"/>
    </source>
</evidence>
<dbReference type="Proteomes" id="UP000295050">
    <property type="component" value="Unassembled WGS sequence"/>
</dbReference>
<gene>
    <name evidence="2" type="ORF">EV663_106148</name>
</gene>
<protein>
    <recommendedName>
        <fullName evidence="4">FlgN protein</fullName>
    </recommendedName>
</protein>
<feature type="region of interest" description="Disordered" evidence="1">
    <location>
        <begin position="84"/>
        <end position="111"/>
    </location>
</feature>
<organism evidence="2 3">
    <name type="scientific">Rhodovulum bhavnagarense</name>
    <dbReference type="NCBI Taxonomy" id="992286"/>
    <lineage>
        <taxon>Bacteria</taxon>
        <taxon>Pseudomonadati</taxon>
        <taxon>Pseudomonadota</taxon>
        <taxon>Alphaproteobacteria</taxon>
        <taxon>Rhodobacterales</taxon>
        <taxon>Paracoccaceae</taxon>
        <taxon>Rhodovulum</taxon>
    </lineage>
</organism>
<proteinExistence type="predicted"/>
<dbReference type="AlphaFoldDB" id="A0A4R2RCR5"/>
<sequence>MTPAEDLLAVLLREQQALRLADFDALARIAHEKERLADRLAEAPRPDPAMRAHLRDATRRNARLLDSVRRGLASAADHLARRGAAGGLRTYDSRGQRAALGGPSRDPIRRA</sequence>
<name>A0A4R2RCR5_9RHOB</name>
<dbReference type="RefSeq" id="WP_132951376.1">
    <property type="nucleotide sequence ID" value="NZ_SLXU01000006.1"/>
</dbReference>
<reference evidence="2 3" key="1">
    <citation type="submission" date="2019-03" db="EMBL/GenBank/DDBJ databases">
        <title>Genomic Encyclopedia of Type Strains, Phase IV (KMG-IV): sequencing the most valuable type-strain genomes for metagenomic binning, comparative biology and taxonomic classification.</title>
        <authorList>
            <person name="Goeker M."/>
        </authorList>
    </citation>
    <scope>NUCLEOTIDE SEQUENCE [LARGE SCALE GENOMIC DNA]</scope>
    <source>
        <strain evidence="2 3">DSM 24766</strain>
    </source>
</reference>
<keyword evidence="3" id="KW-1185">Reference proteome</keyword>
<dbReference type="Gene3D" id="1.20.58.300">
    <property type="entry name" value="FlgN-like"/>
    <property type="match status" value="1"/>
</dbReference>
<comment type="caution">
    <text evidence="2">The sequence shown here is derived from an EMBL/GenBank/DDBJ whole genome shotgun (WGS) entry which is preliminary data.</text>
</comment>
<evidence type="ECO:0000313" key="2">
    <source>
        <dbReference type="EMBL" id="TCP61200.1"/>
    </source>
</evidence>
<accession>A0A4R2RCR5</accession>
<dbReference type="EMBL" id="SLXU01000006">
    <property type="protein sequence ID" value="TCP61200.1"/>
    <property type="molecule type" value="Genomic_DNA"/>
</dbReference>
<evidence type="ECO:0008006" key="4">
    <source>
        <dbReference type="Google" id="ProtNLM"/>
    </source>
</evidence>